<protein>
    <recommendedName>
        <fullName evidence="5">DUF4189 domain-containing protein</fullName>
    </recommendedName>
</protein>
<dbReference type="Proteomes" id="UP001277561">
    <property type="component" value="Unassembled WGS sequence"/>
</dbReference>
<keyword evidence="1" id="KW-0732">Signal</keyword>
<name>A0AAW9FEX6_9HYPH</name>
<evidence type="ECO:0000313" key="4">
    <source>
        <dbReference type="Proteomes" id="UP001277561"/>
    </source>
</evidence>
<accession>A0AAW9FEX6</accession>
<organism evidence="2">
    <name type="scientific">Agrobacterium rosae</name>
    <dbReference type="NCBI Taxonomy" id="1972867"/>
    <lineage>
        <taxon>Bacteria</taxon>
        <taxon>Pseudomonadati</taxon>
        <taxon>Pseudomonadota</taxon>
        <taxon>Alphaproteobacteria</taxon>
        <taxon>Hyphomicrobiales</taxon>
        <taxon>Rhizobiaceae</taxon>
        <taxon>Rhizobium/Agrobacterium group</taxon>
        <taxon>Agrobacterium</taxon>
    </lineage>
</organism>
<sequence length="104" mass="10910">MKKLAVISSAILGVFTNVPAWGQTSGPTEAEALAAYQEAYSRNPMSERGSEKEITIALGECGKNATGPGVSCMLAIKYNPGARPIDRVIGFSKSASGEWVALSF</sequence>
<proteinExistence type="predicted"/>
<evidence type="ECO:0008006" key="5">
    <source>
        <dbReference type="Google" id="ProtNLM"/>
    </source>
</evidence>
<dbReference type="EMBL" id="JAVRAD010000017">
    <property type="protein sequence ID" value="MDX8332356.1"/>
    <property type="molecule type" value="Genomic_DNA"/>
</dbReference>
<comment type="caution">
    <text evidence="2">The sequence shown here is derived from an EMBL/GenBank/DDBJ whole genome shotgun (WGS) entry which is preliminary data.</text>
</comment>
<feature type="signal peptide" evidence="1">
    <location>
        <begin position="1"/>
        <end position="20"/>
    </location>
</feature>
<gene>
    <name evidence="2" type="ORF">RMR22_23135</name>
    <name evidence="3" type="ORF">RMS29_24420</name>
</gene>
<reference evidence="2 4" key="1">
    <citation type="journal article" date="2023" name="Phytobiomes J">
        <title>Deciphering the key players within the bacterial microbiota associated with aerial crown gall tumors on rhododendron: Insights into the gallobiome.</title>
        <authorList>
            <person name="Kuzmanovic N."/>
            <person name="Nesme J."/>
            <person name="Wolf J."/>
            <person name="Neumann-Schaal M."/>
            <person name="Petersen J."/>
            <person name="Fernandez-Gnecco G."/>
            <person name="Sproeer C."/>
            <person name="Bunk B."/>
            <person name="Overmann J."/>
            <person name="Sorensen S.J."/>
            <person name="Idczak E."/>
            <person name="Smalla K."/>
        </authorList>
    </citation>
    <scope>NUCLEOTIDE SEQUENCE</scope>
    <source>
        <strain evidence="2">Rho-11.1</strain>
        <strain evidence="3">Rho-14.1</strain>
        <strain evidence="4">rho-14.1</strain>
    </source>
</reference>
<dbReference type="RefSeq" id="WP_320188608.1">
    <property type="nucleotide sequence ID" value="NZ_CP192770.1"/>
</dbReference>
<dbReference type="AlphaFoldDB" id="A0AAW9FEX6"/>
<feature type="chain" id="PRO_5043745955" description="DUF4189 domain-containing protein" evidence="1">
    <location>
        <begin position="21"/>
        <end position="104"/>
    </location>
</feature>
<dbReference type="EMBL" id="JAVRAF010000014">
    <property type="protein sequence ID" value="MDX8305147.1"/>
    <property type="molecule type" value="Genomic_DNA"/>
</dbReference>
<evidence type="ECO:0000256" key="1">
    <source>
        <dbReference type="SAM" id="SignalP"/>
    </source>
</evidence>
<keyword evidence="4" id="KW-1185">Reference proteome</keyword>
<evidence type="ECO:0000313" key="3">
    <source>
        <dbReference type="EMBL" id="MDX8332356.1"/>
    </source>
</evidence>
<evidence type="ECO:0000313" key="2">
    <source>
        <dbReference type="EMBL" id="MDX8305147.1"/>
    </source>
</evidence>